<keyword evidence="7" id="KW-0998">Cell outer membrane</keyword>
<dbReference type="InterPro" id="IPR013784">
    <property type="entry name" value="Carb-bd-like_fold"/>
</dbReference>
<feature type="region of interest" description="Disordered" evidence="8">
    <location>
        <begin position="371"/>
        <end position="395"/>
    </location>
</feature>
<sequence>MNYLFTSRPFRGLLIILILSLTATWAQAQSGTIKGAVVDSVTRKPLLEASVSLLLARDSSLVNFGITDGEGQFVFKNVTEGQYRVLVTYVGYRGASKRVSVTKADPNVDAGALELLAQSQTLTEVSVQGEKAPMAVKGDTLEFNAGSFKTQPNAQVEDLLKKLPGLQVDRDGNITAQGQAVKKVLVDGKPFFGDDPKMATRNLPADIIDKVQLLDQMSEQSAFSGVDDGDRSKTINITTKKDKRKGTFGQQSIGVGPKPGDDPRYIAKATLNRFSNGQQMSILGMANNINQQGFTAQDLGLGNNFGGSGQGSGGNAGGGSFVRSGNGGGNGNGNGQVGNNAITKSWAGGINYRNSFGKKIDMAGSYNISNTNTLTNQSSRRENILPGASTSGTSVRTDSTFVRNQTNGSENTNTNNRFNLRLDYRLDSLTTIRLIPNVSWLESNYMNQSQSQTLSGQGVTTNTSNTNYNSTGSGINGNNSLLLFRKFRKAGRTFSVNWNIAVNDQDNLGINKSLTKSTTPLSTSSGSPSSQTATDGLYTQQINQQNSQQTNSMTNSINASYTEPLSMRQTLEFHYNLSNNHNESNRAVTDFNETTGQYDRPNALLSNNFINTYMTNRGGLTWQTKRLKYTYALGVDGQQASLNSTNLSRETNLSRTFTNLLPNALFTYNFAKNTSLRFNYRTRINAPSVNQLQPVPNNTNPLNIQLGNADLQPEYSHNISLNFNRFDPATFRNMFVSINASRTDNKIVNSTTFNPSGAQTTRPINTNGYYTVTGSLVLGRALKFQDQRVNLNLNTNLTYNQGTSFVNERANLAQNWLIGQGLSLNTNLYDKLDLNLAGNISLQSAKYSLQPQQNTTYLNQTGTLDLYYQLPLRFTFTTNVTFNHYGGTSGSYNQSFTLLNMALARQLFKQKQGELRLQVFDLLNQNRSVVRNVTDTYVEEVQSRVLNRYFTLSFVYNLRRFGAGFTPPSNNNRFMRPGGRDGQGGGGFRRNG</sequence>
<dbReference type="Gene3D" id="2.60.40.1120">
    <property type="entry name" value="Carboxypeptidase-like, regulatory domain"/>
    <property type="match status" value="1"/>
</dbReference>
<evidence type="ECO:0000256" key="5">
    <source>
        <dbReference type="ARBA" id="ARBA00022729"/>
    </source>
</evidence>
<keyword evidence="6" id="KW-0472">Membrane</keyword>
<evidence type="ECO:0000256" key="2">
    <source>
        <dbReference type="ARBA" id="ARBA00022448"/>
    </source>
</evidence>
<dbReference type="GO" id="GO:0030246">
    <property type="term" value="F:carbohydrate binding"/>
    <property type="evidence" value="ECO:0007669"/>
    <property type="project" value="InterPro"/>
</dbReference>
<evidence type="ECO:0000256" key="8">
    <source>
        <dbReference type="SAM" id="MobiDB-lite"/>
    </source>
</evidence>
<dbReference type="PANTHER" id="PTHR30069">
    <property type="entry name" value="TONB-DEPENDENT OUTER MEMBRANE RECEPTOR"/>
    <property type="match status" value="1"/>
</dbReference>
<dbReference type="Pfam" id="PF14905">
    <property type="entry name" value="OMP_b-brl_3"/>
    <property type="match status" value="1"/>
</dbReference>
<feature type="signal peptide" evidence="9">
    <location>
        <begin position="1"/>
        <end position="28"/>
    </location>
</feature>
<keyword evidence="5 9" id="KW-0732">Signal</keyword>
<name>A0A6G9AXA1_9BACT</name>
<evidence type="ECO:0000256" key="3">
    <source>
        <dbReference type="ARBA" id="ARBA00022452"/>
    </source>
</evidence>
<evidence type="ECO:0000256" key="9">
    <source>
        <dbReference type="SAM" id="SignalP"/>
    </source>
</evidence>
<dbReference type="KEGG" id="spib:G8759_32235"/>
<evidence type="ECO:0000256" key="4">
    <source>
        <dbReference type="ARBA" id="ARBA00022692"/>
    </source>
</evidence>
<organism evidence="11 12">
    <name type="scientific">Spirosoma aureum</name>
    <dbReference type="NCBI Taxonomy" id="2692134"/>
    <lineage>
        <taxon>Bacteria</taxon>
        <taxon>Pseudomonadati</taxon>
        <taxon>Bacteroidota</taxon>
        <taxon>Cytophagia</taxon>
        <taxon>Cytophagales</taxon>
        <taxon>Cytophagaceae</taxon>
        <taxon>Spirosoma</taxon>
    </lineage>
</organism>
<gene>
    <name evidence="11" type="ORF">G8759_32235</name>
</gene>
<comment type="subcellular location">
    <subcellularLocation>
        <location evidence="1">Cell outer membrane</location>
        <topology evidence="1">Multi-pass membrane protein</topology>
    </subcellularLocation>
</comment>
<evidence type="ECO:0000259" key="10">
    <source>
        <dbReference type="Pfam" id="PF14905"/>
    </source>
</evidence>
<dbReference type="GO" id="GO:0015344">
    <property type="term" value="F:siderophore uptake transmembrane transporter activity"/>
    <property type="evidence" value="ECO:0007669"/>
    <property type="project" value="TreeGrafter"/>
</dbReference>
<reference evidence="11 12" key="1">
    <citation type="submission" date="2020-03" db="EMBL/GenBank/DDBJ databases">
        <authorList>
            <person name="Kim M.K."/>
        </authorList>
    </citation>
    <scope>NUCLEOTIDE SEQUENCE [LARGE SCALE GENOMIC DNA]</scope>
    <source>
        <strain evidence="11 12">BT328</strain>
    </source>
</reference>
<dbReference type="Pfam" id="PF13620">
    <property type="entry name" value="CarboxypepD_reg"/>
    <property type="match status" value="1"/>
</dbReference>
<evidence type="ECO:0000313" key="12">
    <source>
        <dbReference type="Proteomes" id="UP000501802"/>
    </source>
</evidence>
<keyword evidence="12" id="KW-1185">Reference proteome</keyword>
<keyword evidence="3" id="KW-1134">Transmembrane beta strand</keyword>
<dbReference type="RefSeq" id="WP_167217376.1">
    <property type="nucleotide sequence ID" value="NZ_CP050063.1"/>
</dbReference>
<evidence type="ECO:0000256" key="7">
    <source>
        <dbReference type="ARBA" id="ARBA00023237"/>
    </source>
</evidence>
<dbReference type="EMBL" id="CP050063">
    <property type="protein sequence ID" value="QIP16976.1"/>
    <property type="molecule type" value="Genomic_DNA"/>
</dbReference>
<dbReference type="InterPro" id="IPR041700">
    <property type="entry name" value="OMP_b-brl_3"/>
</dbReference>
<keyword evidence="11" id="KW-0675">Receptor</keyword>
<protein>
    <submittedName>
        <fullName evidence="11">TonB-dependent receptor</fullName>
    </submittedName>
</protein>
<dbReference type="Proteomes" id="UP000501802">
    <property type="component" value="Chromosome"/>
</dbReference>
<feature type="chain" id="PRO_5026152383" evidence="9">
    <location>
        <begin position="29"/>
        <end position="992"/>
    </location>
</feature>
<evidence type="ECO:0000256" key="1">
    <source>
        <dbReference type="ARBA" id="ARBA00004571"/>
    </source>
</evidence>
<dbReference type="Gene3D" id="2.40.170.20">
    <property type="entry name" value="TonB-dependent receptor, beta-barrel domain"/>
    <property type="match status" value="1"/>
</dbReference>
<dbReference type="PANTHER" id="PTHR30069:SF29">
    <property type="entry name" value="HEMOGLOBIN AND HEMOGLOBIN-HAPTOGLOBIN-BINDING PROTEIN 1-RELATED"/>
    <property type="match status" value="1"/>
</dbReference>
<evidence type="ECO:0000256" key="6">
    <source>
        <dbReference type="ARBA" id="ARBA00023136"/>
    </source>
</evidence>
<accession>A0A6G9AXA1</accession>
<dbReference type="GO" id="GO:0009279">
    <property type="term" value="C:cell outer membrane"/>
    <property type="evidence" value="ECO:0007669"/>
    <property type="project" value="UniProtKB-SubCell"/>
</dbReference>
<dbReference type="InterPro" id="IPR036942">
    <property type="entry name" value="Beta-barrel_TonB_sf"/>
</dbReference>
<evidence type="ECO:0000313" key="11">
    <source>
        <dbReference type="EMBL" id="QIP16976.1"/>
    </source>
</evidence>
<dbReference type="AlphaFoldDB" id="A0A6G9AXA1"/>
<feature type="region of interest" description="Disordered" evidence="8">
    <location>
        <begin position="243"/>
        <end position="262"/>
    </location>
</feature>
<feature type="domain" description="Outer membrane protein beta-barrel" evidence="10">
    <location>
        <begin position="533"/>
        <end position="956"/>
    </location>
</feature>
<keyword evidence="2" id="KW-0813">Transport</keyword>
<feature type="compositionally biased region" description="Low complexity" evidence="8">
    <location>
        <begin position="458"/>
        <end position="472"/>
    </location>
</feature>
<proteinExistence type="predicted"/>
<dbReference type="SUPFAM" id="SSF49452">
    <property type="entry name" value="Starch-binding domain-like"/>
    <property type="match status" value="1"/>
</dbReference>
<dbReference type="GO" id="GO:0044718">
    <property type="term" value="P:siderophore transmembrane transport"/>
    <property type="evidence" value="ECO:0007669"/>
    <property type="project" value="TreeGrafter"/>
</dbReference>
<feature type="region of interest" description="Disordered" evidence="8">
    <location>
        <begin position="969"/>
        <end position="992"/>
    </location>
</feature>
<dbReference type="SUPFAM" id="SSF56935">
    <property type="entry name" value="Porins"/>
    <property type="match status" value="1"/>
</dbReference>
<keyword evidence="4" id="KW-0812">Transmembrane</keyword>
<feature type="region of interest" description="Disordered" evidence="8">
    <location>
        <begin position="452"/>
        <end position="472"/>
    </location>
</feature>
<dbReference type="InterPro" id="IPR039426">
    <property type="entry name" value="TonB-dep_rcpt-like"/>
</dbReference>
<feature type="compositionally biased region" description="Gly residues" evidence="8">
    <location>
        <begin position="980"/>
        <end position="992"/>
    </location>
</feature>